<keyword evidence="3" id="KW-1185">Reference proteome</keyword>
<protein>
    <recommendedName>
        <fullName evidence="1">F-box/LRR-repeat protein 15/At3g58940/PEG3-like LRR domain-containing protein</fullName>
    </recommendedName>
</protein>
<dbReference type="Proteomes" id="UP000026962">
    <property type="component" value="Chromosome 1"/>
</dbReference>
<dbReference type="Pfam" id="PF24758">
    <property type="entry name" value="LRR_At5g56370"/>
    <property type="match status" value="1"/>
</dbReference>
<organism evidence="2">
    <name type="scientific">Oryza punctata</name>
    <name type="common">Red rice</name>
    <dbReference type="NCBI Taxonomy" id="4537"/>
    <lineage>
        <taxon>Eukaryota</taxon>
        <taxon>Viridiplantae</taxon>
        <taxon>Streptophyta</taxon>
        <taxon>Embryophyta</taxon>
        <taxon>Tracheophyta</taxon>
        <taxon>Spermatophyta</taxon>
        <taxon>Magnoliopsida</taxon>
        <taxon>Liliopsida</taxon>
        <taxon>Poales</taxon>
        <taxon>Poaceae</taxon>
        <taxon>BOP clade</taxon>
        <taxon>Oryzoideae</taxon>
        <taxon>Oryzeae</taxon>
        <taxon>Oryzinae</taxon>
        <taxon>Oryza</taxon>
    </lineage>
</organism>
<accession>A0A0E0JN83</accession>
<dbReference type="InterPro" id="IPR055411">
    <property type="entry name" value="LRR_FXL15/At3g58940/PEG3-like"/>
</dbReference>
<reference evidence="2" key="2">
    <citation type="submission" date="2018-05" db="EMBL/GenBank/DDBJ databases">
        <title>OpunRS2 (Oryza punctata Reference Sequence Version 2).</title>
        <authorList>
            <person name="Zhang J."/>
            <person name="Kudrna D."/>
            <person name="Lee S."/>
            <person name="Talag J."/>
            <person name="Welchert J."/>
            <person name="Wing R.A."/>
        </authorList>
    </citation>
    <scope>NUCLEOTIDE SEQUENCE [LARGE SCALE GENOMIC DNA]</scope>
</reference>
<feature type="domain" description="F-box/LRR-repeat protein 15/At3g58940/PEG3-like LRR" evidence="1">
    <location>
        <begin position="40"/>
        <end position="161"/>
    </location>
</feature>
<evidence type="ECO:0000259" key="1">
    <source>
        <dbReference type="Pfam" id="PF24758"/>
    </source>
</evidence>
<dbReference type="HOGENOM" id="CLU_1301446_0_0_1"/>
<name>A0A0E0JN83_ORYPU</name>
<dbReference type="eggNOG" id="ENOG502SPGC">
    <property type="taxonomic scope" value="Eukaryota"/>
</dbReference>
<evidence type="ECO:0000313" key="3">
    <source>
        <dbReference type="Proteomes" id="UP000026962"/>
    </source>
</evidence>
<dbReference type="EnsemblPlants" id="OPUNC01G28560.1">
    <property type="protein sequence ID" value="OPUNC01G28560.1"/>
    <property type="gene ID" value="OPUNC01G28560"/>
</dbReference>
<dbReference type="STRING" id="4537.A0A0E0JN83"/>
<dbReference type="AlphaFoldDB" id="A0A0E0JN83"/>
<dbReference type="Gene3D" id="3.80.10.10">
    <property type="entry name" value="Ribonuclease Inhibitor"/>
    <property type="match status" value="1"/>
</dbReference>
<dbReference type="Gramene" id="OPUNC01G28560.1">
    <property type="protein sequence ID" value="OPUNC01G28560.1"/>
    <property type="gene ID" value="OPUNC01G28560"/>
</dbReference>
<sequence>MEQAQAQAQPGMKKMASPSLPQAQAAVVAELCKELKRGPGLLELGIWNSKLNDGYEVPTAVFSCKTLTKLELFSCRLRVPARLTGLRAVRSLQLRSVVASNADIRRVIAQCRAMEDLLIQDIHKARSIVVWAPSLEKLCIDSFRSLRVSVKNAPRLDAAELSLSYDWTESSWTSHDTMDSDREYSFPEIDERRDFEKMEERSTRRLTRLVIW</sequence>
<dbReference type="SUPFAM" id="SSF52047">
    <property type="entry name" value="RNI-like"/>
    <property type="match status" value="1"/>
</dbReference>
<reference evidence="2" key="1">
    <citation type="submission" date="2015-04" db="UniProtKB">
        <authorList>
            <consortium name="EnsemblPlants"/>
        </authorList>
    </citation>
    <scope>IDENTIFICATION</scope>
</reference>
<evidence type="ECO:0000313" key="2">
    <source>
        <dbReference type="EnsemblPlants" id="OPUNC01G28560.1"/>
    </source>
</evidence>
<proteinExistence type="predicted"/>
<dbReference type="InterPro" id="IPR032675">
    <property type="entry name" value="LRR_dom_sf"/>
</dbReference>